<name>A0A1H2I2J8_9BACT</name>
<dbReference type="RefSeq" id="WP_092235023.1">
    <property type="nucleotide sequence ID" value="NZ_FNLL01000007.1"/>
</dbReference>
<accession>A0A1H2I2J8</accession>
<protein>
    <submittedName>
        <fullName evidence="1">Phage tail assembly chaperone protein, E, or 41 or 14</fullName>
    </submittedName>
</protein>
<sequence>MRKTKSIKIDDLEITVKELRVKDIRQIMDNMSDFSGMDQALELLPLVTDLTAEKLDDMAPSEINQIWEAVREVNAFFLNLLTKSGMAEALKNSVLSSLTEAFADLSNGDMPDVLSTDSASLKPPVQNQPA</sequence>
<dbReference type="Proteomes" id="UP000199608">
    <property type="component" value="Unassembled WGS sequence"/>
</dbReference>
<gene>
    <name evidence="1" type="ORF">SAMN04487931_107193</name>
</gene>
<proteinExistence type="predicted"/>
<dbReference type="AlphaFoldDB" id="A0A1H2I2J8"/>
<reference evidence="2" key="1">
    <citation type="submission" date="2016-10" db="EMBL/GenBank/DDBJ databases">
        <authorList>
            <person name="Varghese N."/>
            <person name="Submissions S."/>
        </authorList>
    </citation>
    <scope>NUCLEOTIDE SEQUENCE [LARGE SCALE GENOMIC DNA]</scope>
    <source>
        <strain evidence="2">DSM 3384</strain>
    </source>
</reference>
<organism evidence="1 2">
    <name type="scientific">Desulfobacula phenolica</name>
    <dbReference type="NCBI Taxonomy" id="90732"/>
    <lineage>
        <taxon>Bacteria</taxon>
        <taxon>Pseudomonadati</taxon>
        <taxon>Thermodesulfobacteriota</taxon>
        <taxon>Desulfobacteria</taxon>
        <taxon>Desulfobacterales</taxon>
        <taxon>Desulfobacteraceae</taxon>
        <taxon>Desulfobacula</taxon>
    </lineage>
</organism>
<evidence type="ECO:0000313" key="1">
    <source>
        <dbReference type="EMBL" id="SDU38279.1"/>
    </source>
</evidence>
<evidence type="ECO:0000313" key="2">
    <source>
        <dbReference type="Proteomes" id="UP000199608"/>
    </source>
</evidence>
<dbReference type="EMBL" id="FNLL01000007">
    <property type="protein sequence ID" value="SDU38279.1"/>
    <property type="molecule type" value="Genomic_DNA"/>
</dbReference>
<keyword evidence="2" id="KW-1185">Reference proteome</keyword>